<dbReference type="InterPro" id="IPR008979">
    <property type="entry name" value="Galactose-bd-like_sf"/>
</dbReference>
<accession>A0A2N5DHN4</accession>
<dbReference type="InterPro" id="IPR036514">
    <property type="entry name" value="SGNH_hydro_sf"/>
</dbReference>
<dbReference type="Gene3D" id="3.40.50.1110">
    <property type="entry name" value="SGNH hydrolase"/>
    <property type="match status" value="2"/>
</dbReference>
<dbReference type="Proteomes" id="UP000234479">
    <property type="component" value="Unassembled WGS sequence"/>
</dbReference>
<dbReference type="GO" id="GO:0005975">
    <property type="term" value="P:carbohydrate metabolic process"/>
    <property type="evidence" value="ECO:0007669"/>
    <property type="project" value="TreeGrafter"/>
</dbReference>
<dbReference type="PANTHER" id="PTHR22901">
    <property type="entry name" value="SIALATE O-ACETYLESTERASE"/>
    <property type="match status" value="1"/>
</dbReference>
<dbReference type="OrthoDB" id="9795554at2"/>
<proteinExistence type="predicted"/>
<gene>
    <name evidence="3" type="ORF">SGCZBJ_11180</name>
</gene>
<feature type="domain" description="Sialate O-acetylesterase" evidence="2">
    <location>
        <begin position="458"/>
        <end position="546"/>
    </location>
</feature>
<organism evidence="3 4">
    <name type="scientific">Caulobacter zeae</name>
    <dbReference type="NCBI Taxonomy" id="2055137"/>
    <lineage>
        <taxon>Bacteria</taxon>
        <taxon>Pseudomonadati</taxon>
        <taxon>Pseudomonadota</taxon>
        <taxon>Alphaproteobacteria</taxon>
        <taxon>Caulobacterales</taxon>
        <taxon>Caulobacteraceae</taxon>
        <taxon>Caulobacter</taxon>
    </lineage>
</organism>
<dbReference type="EMBL" id="PJRS01000020">
    <property type="protein sequence ID" value="PLR25604.1"/>
    <property type="molecule type" value="Genomic_DNA"/>
</dbReference>
<dbReference type="AlphaFoldDB" id="A0A2N5DHN4"/>
<dbReference type="Pfam" id="PF03629">
    <property type="entry name" value="SASA"/>
    <property type="match status" value="1"/>
</dbReference>
<reference evidence="3 4" key="1">
    <citation type="submission" date="2017-12" db="EMBL/GenBank/DDBJ databases">
        <title>The genome sequence of Caulobacter sp. 410.</title>
        <authorList>
            <person name="Gao J."/>
            <person name="Mao X."/>
            <person name="Sun J."/>
        </authorList>
    </citation>
    <scope>NUCLEOTIDE SEQUENCE [LARGE SCALE GENOMIC DNA]</scope>
    <source>
        <strain evidence="3 4">410</strain>
    </source>
</reference>
<protein>
    <submittedName>
        <fullName evidence="3">Sialate O-acetylesterase</fullName>
    </submittedName>
</protein>
<evidence type="ECO:0000256" key="1">
    <source>
        <dbReference type="ARBA" id="ARBA00022801"/>
    </source>
</evidence>
<dbReference type="InterPro" id="IPR039329">
    <property type="entry name" value="SIAE"/>
</dbReference>
<dbReference type="SUPFAM" id="SSF52266">
    <property type="entry name" value="SGNH hydrolase"/>
    <property type="match status" value="1"/>
</dbReference>
<dbReference type="SUPFAM" id="SSF49785">
    <property type="entry name" value="Galactose-binding domain-like"/>
    <property type="match status" value="1"/>
</dbReference>
<evidence type="ECO:0000313" key="4">
    <source>
        <dbReference type="Proteomes" id="UP000234479"/>
    </source>
</evidence>
<keyword evidence="1" id="KW-0378">Hydrolase</keyword>
<dbReference type="InterPro" id="IPR005181">
    <property type="entry name" value="SASA"/>
</dbReference>
<name>A0A2N5DHN4_9CAUL</name>
<dbReference type="PANTHER" id="PTHR22901:SF0">
    <property type="entry name" value="SIALATE O-ACETYLESTERASE"/>
    <property type="match status" value="1"/>
</dbReference>
<evidence type="ECO:0000313" key="3">
    <source>
        <dbReference type="EMBL" id="PLR25604.1"/>
    </source>
</evidence>
<dbReference type="GO" id="GO:0001681">
    <property type="term" value="F:sialate O-acetylesterase activity"/>
    <property type="evidence" value="ECO:0007669"/>
    <property type="project" value="InterPro"/>
</dbReference>
<evidence type="ECO:0000259" key="2">
    <source>
        <dbReference type="Pfam" id="PF03629"/>
    </source>
</evidence>
<keyword evidence="4" id="KW-1185">Reference proteome</keyword>
<sequence length="675" mass="71492">MSAAALDILILSSSKDEDIGSSRALIRRHNLVRHLLAGAAALAFAGPAAAAAPLLASVFTDHAVLQRDQPIRVWGVAAPNAVVALDLSGEQGLATADAKGRWVALLNARPATGQPLTLTVKAGEATQTVSDLLMGDVWLCSGQSNMEYPLRRALNGEAEAAGATDPHVRLLQTGRTSLPNPTDTLPAQAAWKVSSYDSANNFSAACFFMGRDIRKAAGAPVGLIDATWGGSIIQDWISGQGLKALGGYDEGLSVLADYAKDPAKGMARWGAMLDRWAARVEPHAAGWARPDFDDRAWATMPAEQFWETNPGLETFDGTIWLRAEITLTKAQAAQAATLMLGPVDDIDTSFVNGRQVGSQEGWDFKRAYAVPAGTLKTGRNIIAVRAIDVGGGGGAWGPAKDKGLKLADGAFVPLGGTWRYKVSTKLSDTGLPPHAPWLGTSGLSTLHNGMIAPLAPYGVKGFAWYQGEANVTEAKEYERLMPALIADWRRAFDAPDAPFLMVQLAAFGPQVDKTGVSRWAELRDVQRRTVADDPKTGLASAVDLGSPYDIHPADKLQVGLRLGGLARKLAYGESLDASGPAPLSAMREGADVVVTLDQPAVVYGSGRPAGFELCEAAEACRFVDATVEGDKVRLSVPAGYAAVKVRFAWADSPVLNLYGRNRLPATPFELKIPLS</sequence>
<comment type="caution">
    <text evidence="3">The sequence shown here is derived from an EMBL/GenBank/DDBJ whole genome shotgun (WGS) entry which is preliminary data.</text>
</comment>